<keyword evidence="9" id="KW-0625">Polysaccharide transport</keyword>
<dbReference type="GO" id="GO:0015774">
    <property type="term" value="P:polysaccharide transport"/>
    <property type="evidence" value="ECO:0007669"/>
    <property type="project" value="UniProtKB-KW"/>
</dbReference>
<feature type="transmembrane region" description="Helical" evidence="11">
    <location>
        <begin position="179"/>
        <end position="200"/>
    </location>
</feature>
<evidence type="ECO:0000256" key="10">
    <source>
        <dbReference type="ARBA" id="ARBA00023136"/>
    </source>
</evidence>
<evidence type="ECO:0000313" key="14">
    <source>
        <dbReference type="Proteomes" id="UP000253104"/>
    </source>
</evidence>
<evidence type="ECO:0000256" key="9">
    <source>
        <dbReference type="ARBA" id="ARBA00023047"/>
    </source>
</evidence>
<gene>
    <name evidence="13" type="ORF">CUJ89_03865</name>
</gene>
<evidence type="ECO:0000256" key="7">
    <source>
        <dbReference type="ARBA" id="ARBA00022903"/>
    </source>
</evidence>
<dbReference type="InterPro" id="IPR047817">
    <property type="entry name" value="ABC2_TM_bact-type"/>
</dbReference>
<dbReference type="GO" id="GO:0015920">
    <property type="term" value="P:lipopolysaccharide transport"/>
    <property type="evidence" value="ECO:0007669"/>
    <property type="project" value="TreeGrafter"/>
</dbReference>
<feature type="transmembrane region" description="Helical" evidence="11">
    <location>
        <begin position="234"/>
        <end position="254"/>
    </location>
</feature>
<dbReference type="PANTHER" id="PTHR30413:SF10">
    <property type="entry name" value="CAPSULE POLYSACCHARIDE EXPORT INNER-MEMBRANE PROTEIN CTRC"/>
    <property type="match status" value="1"/>
</dbReference>
<keyword evidence="3 11" id="KW-0813">Transport</keyword>
<sequence>MKHDTPLRRSIEIQIRVIGALLMREIITRYGRHNVGFVWLFGEPMMFTLGVIGLWTATKAVHGSGLPIAAFALSGYSSVLLWRNCVNRCCLAILPNHSLLFHRNVRVIDLFISRAILEIAGATISIFTLTILFVTLGIMSMPSDITLILMGWFLLAFFAIGLGFAIGALSERSEMSERIWHTVSYLLFALSGALFMVDWLPKKMQQYVLLLPMVHGVEMMRAGYFGELVKPHYSVSYVVIFDAILMLVGLFLVAETGKRVEPE</sequence>
<evidence type="ECO:0000256" key="8">
    <source>
        <dbReference type="ARBA" id="ARBA00022989"/>
    </source>
</evidence>
<dbReference type="InterPro" id="IPR000412">
    <property type="entry name" value="ABC_2_transport"/>
</dbReference>
<feature type="transmembrane region" description="Helical" evidence="11">
    <location>
        <begin position="37"/>
        <end position="58"/>
    </location>
</feature>
<dbReference type="EMBL" id="CP024902">
    <property type="protein sequence ID" value="AXF19734.1"/>
    <property type="molecule type" value="Genomic_DNA"/>
</dbReference>
<evidence type="ECO:0000256" key="11">
    <source>
        <dbReference type="RuleBase" id="RU361157"/>
    </source>
</evidence>
<evidence type="ECO:0000256" key="2">
    <source>
        <dbReference type="ARBA" id="ARBA00007783"/>
    </source>
</evidence>
<name>A0A2Z5MSF4_BURPY</name>
<evidence type="ECO:0000256" key="1">
    <source>
        <dbReference type="ARBA" id="ARBA00004651"/>
    </source>
</evidence>
<reference evidence="13 14" key="1">
    <citation type="journal article" date="2018" name="ISME J.">
        <title>Involvement of Burkholderiaceae and sulfurous volatiles in disease-suppressive soils.</title>
        <authorList>
            <person name="Carrion V.J."/>
            <person name="Cordovez V."/>
            <person name="Tyc O."/>
            <person name="Etalo D.W."/>
            <person name="de Bruijn I."/>
            <person name="de Jager V.C."/>
            <person name="Medema M.H."/>
            <person name="Eberl L."/>
            <person name="Raaijmakers J.M."/>
        </authorList>
    </citation>
    <scope>NUCLEOTIDE SEQUENCE [LARGE SCALE GENOMIC DNA]</scope>
    <source>
        <strain evidence="14">mHSR5</strain>
    </source>
</reference>
<dbReference type="GO" id="GO:0043190">
    <property type="term" value="C:ATP-binding cassette (ABC) transporter complex"/>
    <property type="evidence" value="ECO:0007669"/>
    <property type="project" value="InterPro"/>
</dbReference>
<evidence type="ECO:0000256" key="3">
    <source>
        <dbReference type="ARBA" id="ARBA00022448"/>
    </source>
</evidence>
<dbReference type="Pfam" id="PF01061">
    <property type="entry name" value="ABC2_membrane"/>
    <property type="match status" value="1"/>
</dbReference>
<evidence type="ECO:0000256" key="5">
    <source>
        <dbReference type="ARBA" id="ARBA00022597"/>
    </source>
</evidence>
<keyword evidence="10 11" id="KW-0472">Membrane</keyword>
<comment type="similarity">
    <text evidence="2 11">Belongs to the ABC-2 integral membrane protein family.</text>
</comment>
<dbReference type="RefSeq" id="WP_114176202.1">
    <property type="nucleotide sequence ID" value="NZ_CP024902.1"/>
</dbReference>
<organism evidence="13 14">
    <name type="scientific">Burkholderia pyrrocinia</name>
    <name type="common">Pseudomonas pyrrocinia</name>
    <dbReference type="NCBI Taxonomy" id="60550"/>
    <lineage>
        <taxon>Bacteria</taxon>
        <taxon>Pseudomonadati</taxon>
        <taxon>Pseudomonadota</taxon>
        <taxon>Betaproteobacteria</taxon>
        <taxon>Burkholderiales</taxon>
        <taxon>Burkholderiaceae</taxon>
        <taxon>Burkholderia</taxon>
        <taxon>Burkholderia cepacia complex</taxon>
    </lineage>
</organism>
<dbReference type="PANTHER" id="PTHR30413">
    <property type="entry name" value="INNER MEMBRANE TRANSPORT PERMEASE"/>
    <property type="match status" value="1"/>
</dbReference>
<keyword evidence="8 11" id="KW-1133">Transmembrane helix</keyword>
<evidence type="ECO:0000256" key="6">
    <source>
        <dbReference type="ARBA" id="ARBA00022692"/>
    </source>
</evidence>
<protein>
    <recommendedName>
        <fullName evidence="11">Transport permease protein</fullName>
    </recommendedName>
</protein>
<evidence type="ECO:0000313" key="13">
    <source>
        <dbReference type="EMBL" id="AXF19734.1"/>
    </source>
</evidence>
<keyword evidence="7" id="KW-0972">Capsule biogenesis/degradation</keyword>
<dbReference type="PROSITE" id="PS51012">
    <property type="entry name" value="ABC_TM2"/>
    <property type="match status" value="1"/>
</dbReference>
<feature type="transmembrane region" description="Helical" evidence="11">
    <location>
        <begin position="145"/>
        <end position="167"/>
    </location>
</feature>
<dbReference type="InterPro" id="IPR013525">
    <property type="entry name" value="ABC2_TM"/>
</dbReference>
<feature type="transmembrane region" description="Helical" evidence="11">
    <location>
        <begin position="115"/>
        <end position="139"/>
    </location>
</feature>
<comment type="subcellular location">
    <subcellularLocation>
        <location evidence="11">Cell inner membrane</location>
        <topology evidence="11">Multi-pass membrane protein</topology>
    </subcellularLocation>
    <subcellularLocation>
        <location evidence="1">Cell membrane</location>
        <topology evidence="1">Multi-pass membrane protein</topology>
    </subcellularLocation>
</comment>
<feature type="domain" description="ABC transmembrane type-2" evidence="12">
    <location>
        <begin position="35"/>
        <end position="256"/>
    </location>
</feature>
<accession>A0A2Z5MSF4</accession>
<proteinExistence type="inferred from homology"/>
<keyword evidence="5" id="KW-0762">Sugar transport</keyword>
<evidence type="ECO:0000256" key="4">
    <source>
        <dbReference type="ARBA" id="ARBA00022475"/>
    </source>
</evidence>
<dbReference type="AlphaFoldDB" id="A0A2Z5MSF4"/>
<dbReference type="PRINTS" id="PR00164">
    <property type="entry name" value="ABC2TRNSPORT"/>
</dbReference>
<keyword evidence="6 11" id="KW-0812">Transmembrane</keyword>
<dbReference type="GO" id="GO:0140359">
    <property type="term" value="F:ABC-type transporter activity"/>
    <property type="evidence" value="ECO:0007669"/>
    <property type="project" value="InterPro"/>
</dbReference>
<feature type="transmembrane region" description="Helical" evidence="11">
    <location>
        <begin position="64"/>
        <end position="82"/>
    </location>
</feature>
<keyword evidence="4 11" id="KW-1003">Cell membrane</keyword>
<evidence type="ECO:0000259" key="12">
    <source>
        <dbReference type="PROSITE" id="PS51012"/>
    </source>
</evidence>
<dbReference type="Proteomes" id="UP000253104">
    <property type="component" value="Chromosome mHSR5_A"/>
</dbReference>
<dbReference type="OrthoDB" id="9814458at2"/>